<feature type="domain" description="Glutaredoxin" evidence="3">
    <location>
        <begin position="77"/>
        <end position="126"/>
    </location>
</feature>
<feature type="region of interest" description="Disordered" evidence="1">
    <location>
        <begin position="40"/>
        <end position="68"/>
    </location>
</feature>
<evidence type="ECO:0000259" key="4">
    <source>
        <dbReference type="Pfam" id="PF13511"/>
    </source>
</evidence>
<dbReference type="OrthoDB" id="8794394at2"/>
<dbReference type="EMBL" id="QGUB01000007">
    <property type="protein sequence ID" value="PWW44695.1"/>
    <property type="molecule type" value="Genomic_DNA"/>
</dbReference>
<dbReference type="PROSITE" id="PS51354">
    <property type="entry name" value="GLUTAREDOXIN_2"/>
    <property type="match status" value="1"/>
</dbReference>
<gene>
    <name evidence="5" type="ORF">DFR36_107164</name>
</gene>
<accession>A0A317R978</accession>
<dbReference type="Gene3D" id="3.40.30.10">
    <property type="entry name" value="Glutaredoxin"/>
    <property type="match status" value="1"/>
</dbReference>
<protein>
    <submittedName>
        <fullName evidence="5">Glutaredoxin</fullName>
    </submittedName>
</protein>
<feature type="region of interest" description="Disordered" evidence="1">
    <location>
        <begin position="177"/>
        <end position="215"/>
    </location>
</feature>
<feature type="chain" id="PRO_5016322047" evidence="2">
    <location>
        <begin position="24"/>
        <end position="215"/>
    </location>
</feature>
<keyword evidence="6" id="KW-1185">Reference proteome</keyword>
<dbReference type="AlphaFoldDB" id="A0A317R978"/>
<evidence type="ECO:0000259" key="3">
    <source>
        <dbReference type="Pfam" id="PF00462"/>
    </source>
</evidence>
<organism evidence="5 6">
    <name type="scientific">Melaminivora alkalimesophila</name>
    <dbReference type="NCBI Taxonomy" id="1165852"/>
    <lineage>
        <taxon>Bacteria</taxon>
        <taxon>Pseudomonadati</taxon>
        <taxon>Pseudomonadota</taxon>
        <taxon>Betaproteobacteria</taxon>
        <taxon>Burkholderiales</taxon>
        <taxon>Comamonadaceae</taxon>
        <taxon>Melaminivora</taxon>
    </lineage>
</organism>
<evidence type="ECO:0000313" key="5">
    <source>
        <dbReference type="EMBL" id="PWW44695.1"/>
    </source>
</evidence>
<dbReference type="InterPro" id="IPR036249">
    <property type="entry name" value="Thioredoxin-like_sf"/>
</dbReference>
<keyword evidence="2" id="KW-0732">Signal</keyword>
<feature type="signal peptide" evidence="2">
    <location>
        <begin position="1"/>
        <end position="23"/>
    </location>
</feature>
<dbReference type="InterPro" id="IPR002109">
    <property type="entry name" value="Glutaredoxin"/>
</dbReference>
<proteinExistence type="predicted"/>
<dbReference type="InterPro" id="IPR025392">
    <property type="entry name" value="DUF4124"/>
</dbReference>
<sequence>MNIRRLALCSLGTALALAGGAHAQQVYRIVGPDGKVTFSDRAPAEGASAAPVGRSTAVPPSPTLPPALRQASQRYPVTLYTSSDCAPCDSARALLTQRGIPFAERTVSSNDDIDALKRLSGDASLPLATIGAQQLKGFSDTEWTRYLDAAGYPKQSQLPPGYRRPAPAPMVAVVPKAAPAEPAAAPGSGEAGGNAPSAPARPAGPAPANPAGIVF</sequence>
<dbReference type="SUPFAM" id="SSF52833">
    <property type="entry name" value="Thioredoxin-like"/>
    <property type="match status" value="1"/>
</dbReference>
<evidence type="ECO:0000256" key="2">
    <source>
        <dbReference type="SAM" id="SignalP"/>
    </source>
</evidence>
<evidence type="ECO:0000313" key="6">
    <source>
        <dbReference type="Proteomes" id="UP000246483"/>
    </source>
</evidence>
<evidence type="ECO:0000256" key="1">
    <source>
        <dbReference type="SAM" id="MobiDB-lite"/>
    </source>
</evidence>
<dbReference type="Pfam" id="PF00462">
    <property type="entry name" value="Glutaredoxin"/>
    <property type="match status" value="1"/>
</dbReference>
<dbReference type="CDD" id="cd02976">
    <property type="entry name" value="NrdH"/>
    <property type="match status" value="1"/>
</dbReference>
<feature type="compositionally biased region" description="Low complexity" evidence="1">
    <location>
        <begin position="177"/>
        <end position="201"/>
    </location>
</feature>
<dbReference type="Pfam" id="PF13511">
    <property type="entry name" value="DUF4124"/>
    <property type="match status" value="1"/>
</dbReference>
<feature type="domain" description="DUF4124" evidence="4">
    <location>
        <begin position="14"/>
        <end position="62"/>
    </location>
</feature>
<dbReference type="RefSeq" id="WP_110012403.1">
    <property type="nucleotide sequence ID" value="NZ_QGUB01000007.1"/>
</dbReference>
<reference evidence="5 6" key="1">
    <citation type="submission" date="2018-05" db="EMBL/GenBank/DDBJ databases">
        <title>Genomic Encyclopedia of Type Strains, Phase IV (KMG-IV): sequencing the most valuable type-strain genomes for metagenomic binning, comparative biology and taxonomic classification.</title>
        <authorList>
            <person name="Goeker M."/>
        </authorList>
    </citation>
    <scope>NUCLEOTIDE SEQUENCE [LARGE SCALE GENOMIC DNA]</scope>
    <source>
        <strain evidence="5 6">DSM 26006</strain>
    </source>
</reference>
<dbReference type="Proteomes" id="UP000246483">
    <property type="component" value="Unassembled WGS sequence"/>
</dbReference>
<comment type="caution">
    <text evidence="5">The sequence shown here is derived from an EMBL/GenBank/DDBJ whole genome shotgun (WGS) entry which is preliminary data.</text>
</comment>
<name>A0A317R978_9BURK</name>